<dbReference type="InterPro" id="IPR016166">
    <property type="entry name" value="FAD-bd_PCMH"/>
</dbReference>
<dbReference type="PROSITE" id="PS51387">
    <property type="entry name" value="FAD_PCMH"/>
    <property type="match status" value="1"/>
</dbReference>
<dbReference type="InterPro" id="IPR004113">
    <property type="entry name" value="FAD-bd_oxidored_4_C"/>
</dbReference>
<dbReference type="PANTHER" id="PTHR11748">
    <property type="entry name" value="D-LACTATE DEHYDROGENASE"/>
    <property type="match status" value="1"/>
</dbReference>
<evidence type="ECO:0000313" key="9">
    <source>
        <dbReference type="EMBL" id="KAF2737013.1"/>
    </source>
</evidence>
<dbReference type="SUPFAM" id="SSF56176">
    <property type="entry name" value="FAD-binding/transporter-associated domain-like"/>
    <property type="match status" value="1"/>
</dbReference>
<dbReference type="GO" id="GO:0008720">
    <property type="term" value="F:D-lactate dehydrogenase (NAD+) activity"/>
    <property type="evidence" value="ECO:0007669"/>
    <property type="project" value="TreeGrafter"/>
</dbReference>
<evidence type="ECO:0000256" key="5">
    <source>
        <dbReference type="ARBA" id="ARBA00023002"/>
    </source>
</evidence>
<dbReference type="InterPro" id="IPR006094">
    <property type="entry name" value="Oxid_FAD_bind_N"/>
</dbReference>
<comment type="catalytic activity">
    <reaction evidence="7">
        <text>(R)-lactate + 2 Fe(III)-[cytochrome c] = 2 Fe(II)-[cytochrome c] + pyruvate + 2 H(+)</text>
        <dbReference type="Rhea" id="RHEA:13521"/>
        <dbReference type="Rhea" id="RHEA-COMP:10350"/>
        <dbReference type="Rhea" id="RHEA-COMP:14399"/>
        <dbReference type="ChEBI" id="CHEBI:15361"/>
        <dbReference type="ChEBI" id="CHEBI:15378"/>
        <dbReference type="ChEBI" id="CHEBI:16004"/>
        <dbReference type="ChEBI" id="CHEBI:29033"/>
        <dbReference type="ChEBI" id="CHEBI:29034"/>
        <dbReference type="EC" id="1.1.2.4"/>
    </reaction>
</comment>
<organism evidence="9 10">
    <name type="scientific">Polyplosphaeria fusca</name>
    <dbReference type="NCBI Taxonomy" id="682080"/>
    <lineage>
        <taxon>Eukaryota</taxon>
        <taxon>Fungi</taxon>
        <taxon>Dikarya</taxon>
        <taxon>Ascomycota</taxon>
        <taxon>Pezizomycotina</taxon>
        <taxon>Dothideomycetes</taxon>
        <taxon>Pleosporomycetidae</taxon>
        <taxon>Pleosporales</taxon>
        <taxon>Tetraplosphaeriaceae</taxon>
        <taxon>Polyplosphaeria</taxon>
    </lineage>
</organism>
<dbReference type="GO" id="GO:0071949">
    <property type="term" value="F:FAD binding"/>
    <property type="evidence" value="ECO:0007669"/>
    <property type="project" value="InterPro"/>
</dbReference>
<accession>A0A9P4R031</accession>
<keyword evidence="10" id="KW-1185">Reference proteome</keyword>
<evidence type="ECO:0000256" key="7">
    <source>
        <dbReference type="ARBA" id="ARBA00051436"/>
    </source>
</evidence>
<feature type="domain" description="FAD-binding PCMH-type" evidence="8">
    <location>
        <begin position="60"/>
        <end position="237"/>
    </location>
</feature>
<comment type="cofactor">
    <cofactor evidence="1">
        <name>FAD</name>
        <dbReference type="ChEBI" id="CHEBI:57692"/>
    </cofactor>
</comment>
<keyword evidence="4" id="KW-0274">FAD</keyword>
<dbReference type="GO" id="GO:0004458">
    <property type="term" value="F:D-lactate dehydrogenase (cytochrome) activity"/>
    <property type="evidence" value="ECO:0007669"/>
    <property type="project" value="UniProtKB-EC"/>
</dbReference>
<dbReference type="FunFam" id="3.30.70.2740:FF:000001">
    <property type="entry name" value="D-lactate dehydrogenase mitochondrial"/>
    <property type="match status" value="1"/>
</dbReference>
<keyword evidence="3" id="KW-0285">Flavoprotein</keyword>
<evidence type="ECO:0000256" key="2">
    <source>
        <dbReference type="ARBA" id="ARBA00008000"/>
    </source>
</evidence>
<dbReference type="InterPro" id="IPR036318">
    <property type="entry name" value="FAD-bd_PCMH-like_sf"/>
</dbReference>
<comment type="similarity">
    <text evidence="2">Belongs to the FAD-binding oxidoreductase/transferase type 4 family.</text>
</comment>
<dbReference type="PANTHER" id="PTHR11748:SF116">
    <property type="entry name" value="D-LACTATE DEHYDROGENASE (CYTOCHROME) (AFU_ORTHOLOGUE AFUA_7G02560)"/>
    <property type="match status" value="1"/>
</dbReference>
<dbReference type="FunFam" id="1.10.45.10:FF:000001">
    <property type="entry name" value="D-lactate dehydrogenase mitochondrial"/>
    <property type="match status" value="1"/>
</dbReference>
<dbReference type="Pfam" id="PF01565">
    <property type="entry name" value="FAD_binding_4"/>
    <property type="match status" value="1"/>
</dbReference>
<dbReference type="FunFam" id="3.30.465.10:FF:000014">
    <property type="entry name" value="D-lactate dehydrogenase (Cytochrome), putative"/>
    <property type="match status" value="1"/>
</dbReference>
<dbReference type="SUPFAM" id="SSF55103">
    <property type="entry name" value="FAD-linked oxidases, C-terminal domain"/>
    <property type="match status" value="1"/>
</dbReference>
<dbReference type="Gene3D" id="3.30.465.10">
    <property type="match status" value="1"/>
</dbReference>
<dbReference type="GO" id="GO:0005739">
    <property type="term" value="C:mitochondrion"/>
    <property type="evidence" value="ECO:0007669"/>
    <property type="project" value="TreeGrafter"/>
</dbReference>
<dbReference type="OrthoDB" id="7786253at2759"/>
<dbReference type="Proteomes" id="UP000799444">
    <property type="component" value="Unassembled WGS sequence"/>
</dbReference>
<dbReference type="InterPro" id="IPR016171">
    <property type="entry name" value="Vanillyl_alc_oxidase_C-sub2"/>
</dbReference>
<gene>
    <name evidence="9" type="ORF">EJ04DRAFT_574870</name>
</gene>
<dbReference type="InterPro" id="IPR016164">
    <property type="entry name" value="FAD-linked_Oxase-like_C"/>
</dbReference>
<dbReference type="EMBL" id="ML996119">
    <property type="protein sequence ID" value="KAF2737013.1"/>
    <property type="molecule type" value="Genomic_DNA"/>
</dbReference>
<dbReference type="Gene3D" id="1.10.45.10">
    <property type="entry name" value="Vanillyl-alcohol Oxidase, Chain A, domain 4"/>
    <property type="match status" value="1"/>
</dbReference>
<protein>
    <recommendedName>
        <fullName evidence="6">D-lactate dehydrogenase (cytochrome)</fullName>
        <ecNumber evidence="6">1.1.2.4</ecNumber>
    </recommendedName>
</protein>
<dbReference type="Pfam" id="PF02913">
    <property type="entry name" value="FAD-oxidase_C"/>
    <property type="match status" value="1"/>
</dbReference>
<evidence type="ECO:0000259" key="8">
    <source>
        <dbReference type="PROSITE" id="PS51387"/>
    </source>
</evidence>
<comment type="caution">
    <text evidence="9">The sequence shown here is derived from an EMBL/GenBank/DDBJ whole genome shotgun (WGS) entry which is preliminary data.</text>
</comment>
<evidence type="ECO:0000256" key="6">
    <source>
        <dbReference type="ARBA" id="ARBA00038897"/>
    </source>
</evidence>
<keyword evidence="5" id="KW-0560">Oxidoreductase</keyword>
<reference evidence="9" key="1">
    <citation type="journal article" date="2020" name="Stud. Mycol.">
        <title>101 Dothideomycetes genomes: a test case for predicting lifestyles and emergence of pathogens.</title>
        <authorList>
            <person name="Haridas S."/>
            <person name="Albert R."/>
            <person name="Binder M."/>
            <person name="Bloem J."/>
            <person name="Labutti K."/>
            <person name="Salamov A."/>
            <person name="Andreopoulos B."/>
            <person name="Baker S."/>
            <person name="Barry K."/>
            <person name="Bills G."/>
            <person name="Bluhm B."/>
            <person name="Cannon C."/>
            <person name="Castanera R."/>
            <person name="Culley D."/>
            <person name="Daum C."/>
            <person name="Ezra D."/>
            <person name="Gonzalez J."/>
            <person name="Henrissat B."/>
            <person name="Kuo A."/>
            <person name="Liang C."/>
            <person name="Lipzen A."/>
            <person name="Lutzoni F."/>
            <person name="Magnuson J."/>
            <person name="Mondo S."/>
            <person name="Nolan M."/>
            <person name="Ohm R."/>
            <person name="Pangilinan J."/>
            <person name="Park H.-J."/>
            <person name="Ramirez L."/>
            <person name="Alfaro M."/>
            <person name="Sun H."/>
            <person name="Tritt A."/>
            <person name="Yoshinaga Y."/>
            <person name="Zwiers L.-H."/>
            <person name="Turgeon B."/>
            <person name="Goodwin S."/>
            <person name="Spatafora J."/>
            <person name="Crous P."/>
            <person name="Grigoriev I."/>
        </authorList>
    </citation>
    <scope>NUCLEOTIDE SEQUENCE</scope>
    <source>
        <strain evidence="9">CBS 125425</strain>
    </source>
</reference>
<evidence type="ECO:0000256" key="1">
    <source>
        <dbReference type="ARBA" id="ARBA00001974"/>
    </source>
</evidence>
<name>A0A9P4R031_9PLEO</name>
<evidence type="ECO:0000256" key="3">
    <source>
        <dbReference type="ARBA" id="ARBA00022630"/>
    </source>
</evidence>
<evidence type="ECO:0000256" key="4">
    <source>
        <dbReference type="ARBA" id="ARBA00022827"/>
    </source>
</evidence>
<dbReference type="GO" id="GO:1903457">
    <property type="term" value="P:lactate catabolic process"/>
    <property type="evidence" value="ECO:0007669"/>
    <property type="project" value="TreeGrafter"/>
</dbReference>
<sequence length="490" mass="52426">MANLKSTLPLSASPTLVFKHSKENIEGLVQHISSTNDIEYTQDPSSCFSKSKTSHSFAAPHETPTVVFCPKTTAEVASIVSACHERNVAITSFGGGTSLGGALAATRGGICIDFKYMDNIIKLNEDDLDVVVQPNIGWVELNAFLDKKGLFFPPDPAPGAKIGGMIAMGCSGTNAYRYGTMKDWVISLTIVLADGTIVKTRNRPRKSSAGYDLTNLIVGSEGTLALVTEAVLKVTSLPQNLHVGMAVFPDLQKGVDVAVKILKSGHLLEAIEMTDTGCIRALNHSGLSKQKFEVLPSLFLKFAGSKQNVAEQIQFVSQLCTAQGAKSFDASGDKERVDVLWGARKALGNAIVTMKKSPDDIFAHTDAAVPISQLAKLVGESERIVAETGKDWFVCNVAHAGDGNAHTGVVCPKEEKGEAEKILAKIQKLALELDGTITGEHGVGLKLRDLLTEEVGEAGVDAMRRIKFALDPKGLLNPDKVVRLDVNIYE</sequence>
<dbReference type="EC" id="1.1.2.4" evidence="6"/>
<dbReference type="InterPro" id="IPR016169">
    <property type="entry name" value="FAD-bd_PCMH_sub2"/>
</dbReference>
<dbReference type="Gene3D" id="3.30.70.2740">
    <property type="match status" value="1"/>
</dbReference>
<proteinExistence type="inferred from homology"/>
<evidence type="ECO:0000313" key="10">
    <source>
        <dbReference type="Proteomes" id="UP000799444"/>
    </source>
</evidence>
<dbReference type="AlphaFoldDB" id="A0A9P4R031"/>